<proteinExistence type="predicted"/>
<feature type="domain" description="TfoX N-terminal" evidence="1">
    <location>
        <begin position="15"/>
        <end position="100"/>
    </location>
</feature>
<name>A0A2W5RY60_CERSP</name>
<protein>
    <submittedName>
        <fullName evidence="2">Cold-shock protein</fullName>
    </submittedName>
</protein>
<evidence type="ECO:0000259" key="1">
    <source>
        <dbReference type="Pfam" id="PF04993"/>
    </source>
</evidence>
<organism evidence="2 3">
    <name type="scientific">Cereibacter sphaeroides</name>
    <name type="common">Rhodobacter sphaeroides</name>
    <dbReference type="NCBI Taxonomy" id="1063"/>
    <lineage>
        <taxon>Bacteria</taxon>
        <taxon>Pseudomonadati</taxon>
        <taxon>Pseudomonadota</taxon>
        <taxon>Alphaproteobacteria</taxon>
        <taxon>Rhodobacterales</taxon>
        <taxon>Paracoccaceae</taxon>
        <taxon>Cereibacter</taxon>
    </lineage>
</organism>
<dbReference type="Pfam" id="PF04993">
    <property type="entry name" value="TfoX_N"/>
    <property type="match status" value="1"/>
</dbReference>
<reference evidence="2 3" key="1">
    <citation type="submission" date="2017-08" db="EMBL/GenBank/DDBJ databases">
        <title>Infants hospitalized years apart are colonized by the same room-sourced microbial strains.</title>
        <authorList>
            <person name="Brooks B."/>
            <person name="Olm M.R."/>
            <person name="Firek B.A."/>
            <person name="Baker R."/>
            <person name="Thomas B.C."/>
            <person name="Morowitz M.J."/>
            <person name="Banfield J.F."/>
        </authorList>
    </citation>
    <scope>NUCLEOTIDE SEQUENCE [LARGE SCALE GENOMIC DNA]</scope>
    <source>
        <strain evidence="2">S2_003_000_R2_11</strain>
    </source>
</reference>
<dbReference type="AlphaFoldDB" id="A0A2W5RY60"/>
<accession>A0A2W5RY60</accession>
<comment type="caution">
    <text evidence="2">The sequence shown here is derived from an EMBL/GenBank/DDBJ whole genome shotgun (WGS) entry which is preliminary data.</text>
</comment>
<dbReference type="SUPFAM" id="SSF159894">
    <property type="entry name" value="YgaC/TfoX-N like"/>
    <property type="match status" value="1"/>
</dbReference>
<evidence type="ECO:0000313" key="3">
    <source>
        <dbReference type="Proteomes" id="UP000248975"/>
    </source>
</evidence>
<sequence>MPRDPELETLVSRDLSHLSALRATSMFGGLAWMWQGNLLCAARADGVLVRLGKGNDAEALEIDGVTAMQMGARAMQGWVRLDPDAARDNATRQRLLAAAQSFVAGLPAK</sequence>
<dbReference type="EMBL" id="QFQS01000006">
    <property type="protein sequence ID" value="PZQ95598.1"/>
    <property type="molecule type" value="Genomic_DNA"/>
</dbReference>
<dbReference type="Proteomes" id="UP000248975">
    <property type="component" value="Unassembled WGS sequence"/>
</dbReference>
<evidence type="ECO:0000313" key="2">
    <source>
        <dbReference type="EMBL" id="PZQ95598.1"/>
    </source>
</evidence>
<dbReference type="InterPro" id="IPR007076">
    <property type="entry name" value="TfoX_N"/>
</dbReference>
<gene>
    <name evidence="2" type="ORF">DI533_18265</name>
</gene>